<keyword evidence="1" id="KW-1133">Transmembrane helix</keyword>
<evidence type="ECO:0000313" key="2">
    <source>
        <dbReference type="EMBL" id="KZN55798.1"/>
    </source>
</evidence>
<evidence type="ECO:0000256" key="1">
    <source>
        <dbReference type="SAM" id="Phobius"/>
    </source>
</evidence>
<keyword evidence="1" id="KW-0812">Transmembrane</keyword>
<dbReference type="AlphaFoldDB" id="A0A167GLP7"/>
<accession>A0A167GLP7</accession>
<dbReference type="Proteomes" id="UP000076587">
    <property type="component" value="Unassembled WGS sequence"/>
</dbReference>
<keyword evidence="1" id="KW-0472">Membrane</keyword>
<gene>
    <name evidence="2" type="ORF">N482_04810</name>
</gene>
<protein>
    <submittedName>
        <fullName evidence="2">Uncharacterized protein</fullName>
    </submittedName>
</protein>
<dbReference type="PATRIC" id="fig|1365253.3.peg.822"/>
<sequence length="57" mass="5989">MQGQKASVVAQRQTPAVISFYLVLEIVTMAVIVVMVAAVALEETLAAAENNAALQTD</sequence>
<dbReference type="EMBL" id="AUXT01000046">
    <property type="protein sequence ID" value="KZN55798.1"/>
    <property type="molecule type" value="Genomic_DNA"/>
</dbReference>
<feature type="transmembrane region" description="Helical" evidence="1">
    <location>
        <begin position="20"/>
        <end position="41"/>
    </location>
</feature>
<name>A0A167GLP7_9GAMM</name>
<organism evidence="2 3">
    <name type="scientific">Pseudoalteromonas luteoviolacea NCIMB 1942</name>
    <dbReference type="NCBI Taxonomy" id="1365253"/>
    <lineage>
        <taxon>Bacteria</taxon>
        <taxon>Pseudomonadati</taxon>
        <taxon>Pseudomonadota</taxon>
        <taxon>Gammaproteobacteria</taxon>
        <taxon>Alteromonadales</taxon>
        <taxon>Pseudoalteromonadaceae</taxon>
        <taxon>Pseudoalteromonas</taxon>
    </lineage>
</organism>
<reference evidence="2 3" key="1">
    <citation type="submission" date="2013-07" db="EMBL/GenBank/DDBJ databases">
        <title>Comparative Genomic and Metabolomic Analysis of Twelve Strains of Pseudoalteromonas luteoviolacea.</title>
        <authorList>
            <person name="Vynne N.G."/>
            <person name="Mansson M."/>
            <person name="Gram L."/>
        </authorList>
    </citation>
    <scope>NUCLEOTIDE SEQUENCE [LARGE SCALE GENOMIC DNA]</scope>
    <source>
        <strain evidence="2 3">NCIMB 1942</strain>
    </source>
</reference>
<comment type="caution">
    <text evidence="2">The sequence shown here is derived from an EMBL/GenBank/DDBJ whole genome shotgun (WGS) entry which is preliminary data.</text>
</comment>
<proteinExistence type="predicted"/>
<evidence type="ECO:0000313" key="3">
    <source>
        <dbReference type="Proteomes" id="UP000076587"/>
    </source>
</evidence>